<feature type="region of interest" description="Disordered" evidence="2">
    <location>
        <begin position="160"/>
        <end position="180"/>
    </location>
</feature>
<feature type="coiled-coil region" evidence="1">
    <location>
        <begin position="33"/>
        <end position="60"/>
    </location>
</feature>
<name>A0A2D4ETF4_MICCO</name>
<evidence type="ECO:0000256" key="1">
    <source>
        <dbReference type="SAM" id="Coils"/>
    </source>
</evidence>
<evidence type="ECO:0000313" key="3">
    <source>
        <dbReference type="EMBL" id="LAA38509.1"/>
    </source>
</evidence>
<feature type="compositionally biased region" description="Polar residues" evidence="2">
    <location>
        <begin position="122"/>
        <end position="137"/>
    </location>
</feature>
<evidence type="ECO:0000256" key="2">
    <source>
        <dbReference type="SAM" id="MobiDB-lite"/>
    </source>
</evidence>
<proteinExistence type="predicted"/>
<dbReference type="AlphaFoldDB" id="A0A2D4ETF4"/>
<protein>
    <submittedName>
        <fullName evidence="3">Uncharacterized protein</fullName>
    </submittedName>
</protein>
<reference evidence="3" key="2">
    <citation type="submission" date="2017-11" db="EMBL/GenBank/DDBJ databases">
        <title>Coralsnake Venomics: Analyses of Venom Gland Transcriptomes and Proteomes of Six Brazilian Taxa.</title>
        <authorList>
            <person name="Aird S.D."/>
            <person name="Jorge da Silva N."/>
            <person name="Qiu L."/>
            <person name="Villar-Briones A."/>
            <person name="Aparecida-Saddi V."/>
            <person name="Campos-Telles M.P."/>
            <person name="Grau M."/>
            <person name="Mikheyev A.S."/>
        </authorList>
    </citation>
    <scope>NUCLEOTIDE SEQUENCE</scope>
    <source>
        <tissue evidence="3">Venom_gland</tissue>
    </source>
</reference>
<sequence length="180" mass="20866">MDLLHKRIRDDMDRDQRYQEVAELLHKTRMAEVKLLETMKEELTEKMEETAGKKEQLMAQQDIAAALDANRKRFLNQEMNDAIELSVKLQEGDGYFERLRDLRTSKTQQGSESDREPRKMHSNTCLNESSGGDSSIHLSLDRGRQELELKEQEIMAEVRQLRKKLTSHARGKASLPPEAQ</sequence>
<feature type="region of interest" description="Disordered" evidence="2">
    <location>
        <begin position="100"/>
        <end position="143"/>
    </location>
</feature>
<reference evidence="3" key="1">
    <citation type="submission" date="2017-07" db="EMBL/GenBank/DDBJ databases">
        <authorList>
            <person name="Mikheyev A."/>
            <person name="Grau M."/>
        </authorList>
    </citation>
    <scope>NUCLEOTIDE SEQUENCE</scope>
    <source>
        <tissue evidence="3">Venom_gland</tissue>
    </source>
</reference>
<dbReference type="EMBL" id="IACJ01025721">
    <property type="protein sequence ID" value="LAA38509.1"/>
    <property type="molecule type" value="Transcribed_RNA"/>
</dbReference>
<accession>A0A2D4ETF4</accession>
<organism evidence="3">
    <name type="scientific">Micrurus corallinus</name>
    <name type="common">Brazilian coral snake</name>
    <dbReference type="NCBI Taxonomy" id="54390"/>
    <lineage>
        <taxon>Eukaryota</taxon>
        <taxon>Metazoa</taxon>
        <taxon>Chordata</taxon>
        <taxon>Craniata</taxon>
        <taxon>Vertebrata</taxon>
        <taxon>Euteleostomi</taxon>
        <taxon>Lepidosauria</taxon>
        <taxon>Squamata</taxon>
        <taxon>Bifurcata</taxon>
        <taxon>Unidentata</taxon>
        <taxon>Episquamata</taxon>
        <taxon>Toxicofera</taxon>
        <taxon>Serpentes</taxon>
        <taxon>Colubroidea</taxon>
        <taxon>Elapidae</taxon>
        <taxon>Elapinae</taxon>
        <taxon>Micrurus</taxon>
    </lineage>
</organism>
<keyword evidence="1" id="KW-0175">Coiled coil</keyword>
<feature type="compositionally biased region" description="Basic residues" evidence="2">
    <location>
        <begin position="161"/>
        <end position="171"/>
    </location>
</feature>